<dbReference type="Proteomes" id="UP000267821">
    <property type="component" value="Unassembled WGS sequence"/>
</dbReference>
<gene>
    <name evidence="1" type="ORF">L211DRAFT_845224</name>
</gene>
<keyword evidence="2" id="KW-1185">Reference proteome</keyword>
<sequence length="211" mass="24230">MLLSTRLYFLRRLNSLFDSSWMCQDFAKTPLALTLAERGIASWDSGRKKPPPISIYPTNLFGIFDRTNTDSDPDPEESCEEVPVNTHIHNRLGKLEKAYAALCSKVDAGFNQINDRFDKFDQRLDKVDSKVDGWVKWGVRVSLGLIVVGFGAMFESRDHLDKKIGKNQQEMRNFITESIKESEARLESNLTLAFVREVHQEVRCEVQTLWV</sequence>
<accession>A0A3N4MAH5</accession>
<dbReference type="STRING" id="1051890.A0A3N4MAH5"/>
<evidence type="ECO:0000313" key="2">
    <source>
        <dbReference type="Proteomes" id="UP000267821"/>
    </source>
</evidence>
<proteinExistence type="predicted"/>
<evidence type="ECO:0008006" key="3">
    <source>
        <dbReference type="Google" id="ProtNLM"/>
    </source>
</evidence>
<organism evidence="1 2">
    <name type="scientific">Terfezia boudieri ATCC MYA-4762</name>
    <dbReference type="NCBI Taxonomy" id="1051890"/>
    <lineage>
        <taxon>Eukaryota</taxon>
        <taxon>Fungi</taxon>
        <taxon>Dikarya</taxon>
        <taxon>Ascomycota</taxon>
        <taxon>Pezizomycotina</taxon>
        <taxon>Pezizomycetes</taxon>
        <taxon>Pezizales</taxon>
        <taxon>Pezizaceae</taxon>
        <taxon>Terfezia</taxon>
    </lineage>
</organism>
<dbReference type="EMBL" id="ML121528">
    <property type="protein sequence ID" value="RPB29231.1"/>
    <property type="molecule type" value="Genomic_DNA"/>
</dbReference>
<dbReference type="OrthoDB" id="5414084at2759"/>
<name>A0A3N4MAH5_9PEZI</name>
<evidence type="ECO:0000313" key="1">
    <source>
        <dbReference type="EMBL" id="RPB29231.1"/>
    </source>
</evidence>
<protein>
    <recommendedName>
        <fullName evidence="3">t-SNARE coiled-coil homology domain-containing protein</fullName>
    </recommendedName>
</protein>
<dbReference type="AlphaFoldDB" id="A0A3N4MAH5"/>
<dbReference type="InParanoid" id="A0A3N4MAH5"/>
<reference evidence="1 2" key="1">
    <citation type="journal article" date="2018" name="Nat. Ecol. Evol.">
        <title>Pezizomycetes genomes reveal the molecular basis of ectomycorrhizal truffle lifestyle.</title>
        <authorList>
            <person name="Murat C."/>
            <person name="Payen T."/>
            <person name="Noel B."/>
            <person name="Kuo A."/>
            <person name="Morin E."/>
            <person name="Chen J."/>
            <person name="Kohler A."/>
            <person name="Krizsan K."/>
            <person name="Balestrini R."/>
            <person name="Da Silva C."/>
            <person name="Montanini B."/>
            <person name="Hainaut M."/>
            <person name="Levati E."/>
            <person name="Barry K.W."/>
            <person name="Belfiori B."/>
            <person name="Cichocki N."/>
            <person name="Clum A."/>
            <person name="Dockter R.B."/>
            <person name="Fauchery L."/>
            <person name="Guy J."/>
            <person name="Iotti M."/>
            <person name="Le Tacon F."/>
            <person name="Lindquist E.A."/>
            <person name="Lipzen A."/>
            <person name="Malagnac F."/>
            <person name="Mello A."/>
            <person name="Molinier V."/>
            <person name="Miyauchi S."/>
            <person name="Poulain J."/>
            <person name="Riccioni C."/>
            <person name="Rubini A."/>
            <person name="Sitrit Y."/>
            <person name="Splivallo R."/>
            <person name="Traeger S."/>
            <person name="Wang M."/>
            <person name="Zifcakova L."/>
            <person name="Wipf D."/>
            <person name="Zambonelli A."/>
            <person name="Paolocci F."/>
            <person name="Nowrousian M."/>
            <person name="Ottonello S."/>
            <person name="Baldrian P."/>
            <person name="Spatafora J.W."/>
            <person name="Henrissat B."/>
            <person name="Nagy L.G."/>
            <person name="Aury J.M."/>
            <person name="Wincker P."/>
            <person name="Grigoriev I.V."/>
            <person name="Bonfante P."/>
            <person name="Martin F.M."/>
        </authorList>
    </citation>
    <scope>NUCLEOTIDE SEQUENCE [LARGE SCALE GENOMIC DNA]</scope>
    <source>
        <strain evidence="1 2">ATCC MYA-4762</strain>
    </source>
</reference>